<accession>A0A368ZN96</accession>
<feature type="transmembrane region" description="Helical" evidence="1">
    <location>
        <begin position="7"/>
        <end position="29"/>
    </location>
</feature>
<gene>
    <name evidence="2" type="ORF">DFQ08_101829</name>
</gene>
<reference evidence="2 3" key="1">
    <citation type="submission" date="2018-07" db="EMBL/GenBank/DDBJ databases">
        <title>Genomic Encyclopedia of Type Strains, Phase III (KMG-III): the genomes of soil and plant-associated and newly described type strains.</title>
        <authorList>
            <person name="Whitman W."/>
        </authorList>
    </citation>
    <scope>NUCLEOTIDE SEQUENCE [LARGE SCALE GENOMIC DNA]</scope>
    <source>
        <strain evidence="2 3">CECT 7958</strain>
    </source>
</reference>
<evidence type="ECO:0000256" key="1">
    <source>
        <dbReference type="SAM" id="Phobius"/>
    </source>
</evidence>
<dbReference type="Proteomes" id="UP000253436">
    <property type="component" value="Unassembled WGS sequence"/>
</dbReference>
<protein>
    <submittedName>
        <fullName evidence="2">Uncharacterized protein</fullName>
    </submittedName>
</protein>
<sequence>MENSIKFLMYFAYGFDIYVSAIAFGSLQVQFFTVNYRSL</sequence>
<dbReference type="AlphaFoldDB" id="A0A368ZN96"/>
<dbReference type="EMBL" id="QPJO01000001">
    <property type="protein sequence ID" value="RCW94026.1"/>
    <property type="molecule type" value="Genomic_DNA"/>
</dbReference>
<keyword evidence="1" id="KW-1133">Transmembrane helix</keyword>
<comment type="caution">
    <text evidence="2">The sequence shown here is derived from an EMBL/GenBank/DDBJ whole genome shotgun (WGS) entry which is preliminary data.</text>
</comment>
<proteinExistence type="predicted"/>
<name>A0A368ZN96_9FLAO</name>
<organism evidence="2 3">
    <name type="scientific">Winogradskyella arenosi</name>
    <dbReference type="NCBI Taxonomy" id="533325"/>
    <lineage>
        <taxon>Bacteria</taxon>
        <taxon>Pseudomonadati</taxon>
        <taxon>Bacteroidota</taxon>
        <taxon>Flavobacteriia</taxon>
        <taxon>Flavobacteriales</taxon>
        <taxon>Flavobacteriaceae</taxon>
        <taxon>Winogradskyella</taxon>
    </lineage>
</organism>
<evidence type="ECO:0000313" key="2">
    <source>
        <dbReference type="EMBL" id="RCW94026.1"/>
    </source>
</evidence>
<keyword evidence="1" id="KW-0472">Membrane</keyword>
<keyword evidence="1" id="KW-0812">Transmembrane</keyword>
<evidence type="ECO:0000313" key="3">
    <source>
        <dbReference type="Proteomes" id="UP000253436"/>
    </source>
</evidence>
<keyword evidence="3" id="KW-1185">Reference proteome</keyword>